<dbReference type="InterPro" id="IPR036034">
    <property type="entry name" value="PDZ_sf"/>
</dbReference>
<evidence type="ECO:0000256" key="2">
    <source>
        <dbReference type="ARBA" id="ARBA00022670"/>
    </source>
</evidence>
<dbReference type="PRINTS" id="PR00834">
    <property type="entry name" value="PROTEASES2C"/>
</dbReference>
<dbReference type="SUPFAM" id="SSF50494">
    <property type="entry name" value="Trypsin-like serine proteases"/>
    <property type="match status" value="1"/>
</dbReference>
<dbReference type="FunFam" id="2.40.10.10:FF:000001">
    <property type="entry name" value="Periplasmic serine protease DegS"/>
    <property type="match status" value="1"/>
</dbReference>
<dbReference type="PANTHER" id="PTHR43343">
    <property type="entry name" value="PEPTIDASE S12"/>
    <property type="match status" value="1"/>
</dbReference>
<keyword evidence="2 7" id="KW-0645">Protease</keyword>
<dbReference type="InterPro" id="IPR009003">
    <property type="entry name" value="Peptidase_S1_PA"/>
</dbReference>
<evidence type="ECO:0000256" key="3">
    <source>
        <dbReference type="ARBA" id="ARBA00022801"/>
    </source>
</evidence>
<keyword evidence="8" id="KW-1185">Reference proteome</keyword>
<accession>A0A2Y9AQ18</accession>
<dbReference type="PANTHER" id="PTHR43343:SF3">
    <property type="entry name" value="PROTEASE DO-LIKE 8, CHLOROPLASTIC"/>
    <property type="match status" value="1"/>
</dbReference>
<dbReference type="Gene3D" id="2.40.10.10">
    <property type="entry name" value="Trypsin-like serine proteases"/>
    <property type="match status" value="2"/>
</dbReference>
<organism evidence="7 9">
    <name type="scientific">Jannaschia seohaensis</name>
    <dbReference type="NCBI Taxonomy" id="475081"/>
    <lineage>
        <taxon>Bacteria</taxon>
        <taxon>Pseudomonadati</taxon>
        <taxon>Pseudomonadota</taxon>
        <taxon>Alphaproteobacteria</taxon>
        <taxon>Rhodobacterales</taxon>
        <taxon>Roseobacteraceae</taxon>
        <taxon>Jannaschia</taxon>
    </lineage>
</organism>
<dbReference type="EMBL" id="QGDJ01000003">
    <property type="protein sequence ID" value="PWJ20452.1"/>
    <property type="molecule type" value="Genomic_DNA"/>
</dbReference>
<sequence length="357" mass="36808">MRGLLAVLLVAFGAMLGAALSPYIPALIRPAPAPVVVTPRGDLGASERATVELFQAAQSSVVFISTTTRGMDLFRGSIEMPSGTGSGFVWDDMGHIITNAHVIRGASSATVRLPGGRAVPARLVGLDRRHDLAVLRVSGMGMRPLPLGRSANLQVGQSVFAIGNPFGLDFTLTTGIVSAIDREIPGEDGLTIRGLIQTDAAINPGNSGGPLLDSAGRLIGVNTAIFSPSGASAGIGFAVPVDTVARVVPQLIATGSYAPPSLGISADRRADMMLGESGVMVLDVASGGPAARAGLEPARLTNEGLIPRDVIEAIDGEPVRNIDDLLAVLDTKRAGQAVALKVRRGRDRREVTVTLAP</sequence>
<evidence type="ECO:0000256" key="1">
    <source>
        <dbReference type="ARBA" id="ARBA00010541"/>
    </source>
</evidence>
<protein>
    <submittedName>
        <fullName evidence="6">S1-C subfamily serine protease</fullName>
    </submittedName>
    <submittedName>
        <fullName evidence="7">Serine protease, S1-C subfamily, contains C-terminal PDZ domain</fullName>
    </submittedName>
</protein>
<dbReference type="RefSeq" id="WP_109564037.1">
    <property type="nucleotide sequence ID" value="NZ_QGDJ01000003.1"/>
</dbReference>
<dbReference type="Gene3D" id="2.30.42.10">
    <property type="match status" value="1"/>
</dbReference>
<dbReference type="PROSITE" id="PS50106">
    <property type="entry name" value="PDZ"/>
    <property type="match status" value="1"/>
</dbReference>
<evidence type="ECO:0000259" key="5">
    <source>
        <dbReference type="PROSITE" id="PS50106"/>
    </source>
</evidence>
<dbReference type="InterPro" id="IPR001940">
    <property type="entry name" value="Peptidase_S1C"/>
</dbReference>
<dbReference type="Pfam" id="PF13180">
    <property type="entry name" value="PDZ_2"/>
    <property type="match status" value="1"/>
</dbReference>
<dbReference type="EMBL" id="UETC01000003">
    <property type="protein sequence ID" value="SSA44547.1"/>
    <property type="molecule type" value="Genomic_DNA"/>
</dbReference>
<dbReference type="GO" id="GO:0004252">
    <property type="term" value="F:serine-type endopeptidase activity"/>
    <property type="evidence" value="ECO:0007669"/>
    <property type="project" value="InterPro"/>
</dbReference>
<gene>
    <name evidence="6" type="ORF">BCF38_103270</name>
    <name evidence="7" type="ORF">SAMN05421539_103270</name>
</gene>
<reference evidence="6 8" key="2">
    <citation type="submission" date="2018-03" db="EMBL/GenBank/DDBJ databases">
        <title>Genomic Encyclopedia of Archaeal and Bacterial Type Strains, Phase II (KMG-II): from individual species to whole genera.</title>
        <authorList>
            <person name="Goeker M."/>
        </authorList>
    </citation>
    <scope>NUCLEOTIDE SEQUENCE [LARGE SCALE GENOMIC DNA]</scope>
    <source>
        <strain evidence="6 8">DSM 25227</strain>
    </source>
</reference>
<feature type="domain" description="PDZ" evidence="5">
    <location>
        <begin position="246"/>
        <end position="346"/>
    </location>
</feature>
<dbReference type="SUPFAM" id="SSF50156">
    <property type="entry name" value="PDZ domain-like"/>
    <property type="match status" value="1"/>
</dbReference>
<dbReference type="OrthoDB" id="7358927at2"/>
<keyword evidence="4" id="KW-0720">Serine protease</keyword>
<name>A0A2Y9AQ18_9RHOB</name>
<dbReference type="Proteomes" id="UP000245839">
    <property type="component" value="Unassembled WGS sequence"/>
</dbReference>
<evidence type="ECO:0000313" key="6">
    <source>
        <dbReference type="EMBL" id="PWJ20452.1"/>
    </source>
</evidence>
<keyword evidence="3" id="KW-0378">Hydrolase</keyword>
<dbReference type="SMART" id="SM00228">
    <property type="entry name" value="PDZ"/>
    <property type="match status" value="1"/>
</dbReference>
<dbReference type="Proteomes" id="UP000251571">
    <property type="component" value="Unassembled WGS sequence"/>
</dbReference>
<proteinExistence type="inferred from homology"/>
<dbReference type="GO" id="GO:0006508">
    <property type="term" value="P:proteolysis"/>
    <property type="evidence" value="ECO:0007669"/>
    <property type="project" value="UniProtKB-KW"/>
</dbReference>
<dbReference type="AlphaFoldDB" id="A0A2Y9AQ18"/>
<evidence type="ECO:0000313" key="8">
    <source>
        <dbReference type="Proteomes" id="UP000245839"/>
    </source>
</evidence>
<evidence type="ECO:0000313" key="9">
    <source>
        <dbReference type="Proteomes" id="UP000251571"/>
    </source>
</evidence>
<comment type="similarity">
    <text evidence="1">Belongs to the peptidase S1C family.</text>
</comment>
<dbReference type="InterPro" id="IPR001478">
    <property type="entry name" value="PDZ"/>
</dbReference>
<dbReference type="InterPro" id="IPR051201">
    <property type="entry name" value="Chloro_Bact_Ser_Proteases"/>
</dbReference>
<dbReference type="Pfam" id="PF13365">
    <property type="entry name" value="Trypsin_2"/>
    <property type="match status" value="1"/>
</dbReference>
<dbReference type="InterPro" id="IPR043504">
    <property type="entry name" value="Peptidase_S1_PA_chymotrypsin"/>
</dbReference>
<evidence type="ECO:0000313" key="7">
    <source>
        <dbReference type="EMBL" id="SSA44547.1"/>
    </source>
</evidence>
<reference evidence="7 9" key="1">
    <citation type="submission" date="2016-10" db="EMBL/GenBank/DDBJ databases">
        <authorList>
            <person name="Cai Z."/>
        </authorList>
    </citation>
    <scope>NUCLEOTIDE SEQUENCE [LARGE SCALE GENOMIC DNA]</scope>
    <source>
        <strain evidence="7 9">DSM 25227</strain>
    </source>
</reference>
<evidence type="ECO:0000256" key="4">
    <source>
        <dbReference type="ARBA" id="ARBA00022825"/>
    </source>
</evidence>